<dbReference type="Proteomes" id="UP001614391">
    <property type="component" value="Unassembled WGS sequence"/>
</dbReference>
<feature type="domain" description="Septum formation-related" evidence="4">
    <location>
        <begin position="143"/>
        <end position="241"/>
    </location>
</feature>
<dbReference type="RefSeq" id="WP_399610234.1">
    <property type="nucleotide sequence ID" value="NZ_JBITYT010000001.1"/>
</dbReference>
<reference evidence="5 6" key="1">
    <citation type="submission" date="2024-10" db="EMBL/GenBank/DDBJ databases">
        <title>The Natural Products Discovery Center: Release of the First 8490 Sequenced Strains for Exploring Actinobacteria Biosynthetic Diversity.</title>
        <authorList>
            <person name="Kalkreuter E."/>
            <person name="Kautsar S.A."/>
            <person name="Yang D."/>
            <person name="Bader C.D."/>
            <person name="Teijaro C.N."/>
            <person name="Fluegel L."/>
            <person name="Davis C.M."/>
            <person name="Simpson J.R."/>
            <person name="Lauterbach L."/>
            <person name="Steele A.D."/>
            <person name="Gui C."/>
            <person name="Meng S."/>
            <person name="Li G."/>
            <person name="Viehrig K."/>
            <person name="Ye F."/>
            <person name="Su P."/>
            <person name="Kiefer A.F."/>
            <person name="Nichols A."/>
            <person name="Cepeda A.J."/>
            <person name="Yan W."/>
            <person name="Fan B."/>
            <person name="Jiang Y."/>
            <person name="Adhikari A."/>
            <person name="Zheng C.-J."/>
            <person name="Schuster L."/>
            <person name="Cowan T.M."/>
            <person name="Smanski M.J."/>
            <person name="Chevrette M.G."/>
            <person name="De Carvalho L.P.S."/>
            <person name="Shen B."/>
        </authorList>
    </citation>
    <scope>NUCLEOTIDE SEQUENCE [LARGE SCALE GENOMIC DNA]</scope>
    <source>
        <strain evidence="5 6">NPDC053346</strain>
    </source>
</reference>
<sequence>MDPTQPAPPPPPPPGGPQPREWPAPGPYTSPGMPYAAGPYGPPGGPGPHGQPPRSTSGLAVASLVSGVVCCLPPLGLVLGLVALPKIRKKGQAGKGLAIAGIVLSALSCVLLVVGLVTGGFSSAWSGFKKGVEDASRSSSPFSLRTGQCFDDHGKAKDYTTEVTVVDCARPHDGEVTGGFEVTGFTSWPGEDAIDALAEKRCETVNLAYAMDTWAIPEDVWLFYYLPSSESWKFGDRAVTCAFASEKKPFKGSLRADATTLDTDQAHFLKSLNPIETALYREPDADPEEDFAANKTWAVEVLAAIDGAHAGLGRHSWPGASAGSVATLRKDLSAASKQWRGLATAADADAYWEAYDPAFDVLPDGADARSALGLTDTPPEGVGTSA</sequence>
<dbReference type="Pfam" id="PF13828">
    <property type="entry name" value="DUF4190"/>
    <property type="match status" value="1"/>
</dbReference>
<feature type="transmembrane region" description="Helical" evidence="2">
    <location>
        <begin position="59"/>
        <end position="84"/>
    </location>
</feature>
<feature type="region of interest" description="Disordered" evidence="1">
    <location>
        <begin position="1"/>
        <end position="57"/>
    </location>
</feature>
<evidence type="ECO:0000313" key="6">
    <source>
        <dbReference type="Proteomes" id="UP001614391"/>
    </source>
</evidence>
<keyword evidence="2" id="KW-0472">Membrane</keyword>
<evidence type="ECO:0000256" key="1">
    <source>
        <dbReference type="SAM" id="MobiDB-lite"/>
    </source>
</evidence>
<keyword evidence="2" id="KW-1133">Transmembrane helix</keyword>
<evidence type="ECO:0000256" key="2">
    <source>
        <dbReference type="SAM" id="Phobius"/>
    </source>
</evidence>
<feature type="compositionally biased region" description="Pro residues" evidence="1">
    <location>
        <begin position="1"/>
        <end position="28"/>
    </location>
</feature>
<accession>A0ABW8CLG0</accession>
<feature type="transmembrane region" description="Helical" evidence="2">
    <location>
        <begin position="96"/>
        <end position="121"/>
    </location>
</feature>
<feature type="compositionally biased region" description="Pro residues" evidence="1">
    <location>
        <begin position="40"/>
        <end position="51"/>
    </location>
</feature>
<comment type="caution">
    <text evidence="5">The sequence shown here is derived from an EMBL/GenBank/DDBJ whole genome shotgun (WGS) entry which is preliminary data.</text>
</comment>
<dbReference type="Pfam" id="PF13845">
    <property type="entry name" value="Septum_form"/>
    <property type="match status" value="1"/>
</dbReference>
<gene>
    <name evidence="5" type="ORF">ACIGW0_03065</name>
</gene>
<proteinExistence type="predicted"/>
<evidence type="ECO:0000313" key="5">
    <source>
        <dbReference type="EMBL" id="MFI9118383.1"/>
    </source>
</evidence>
<keyword evidence="2" id="KW-0812">Transmembrane</keyword>
<organism evidence="5 6">
    <name type="scientific">Streptomyces bikiniensis</name>
    <dbReference type="NCBI Taxonomy" id="1896"/>
    <lineage>
        <taxon>Bacteria</taxon>
        <taxon>Bacillati</taxon>
        <taxon>Actinomycetota</taxon>
        <taxon>Actinomycetes</taxon>
        <taxon>Kitasatosporales</taxon>
        <taxon>Streptomycetaceae</taxon>
        <taxon>Streptomyces</taxon>
    </lineage>
</organism>
<evidence type="ECO:0000259" key="3">
    <source>
        <dbReference type="Pfam" id="PF13828"/>
    </source>
</evidence>
<name>A0ABW8CLG0_STRBI</name>
<keyword evidence="6" id="KW-1185">Reference proteome</keyword>
<dbReference type="InterPro" id="IPR025241">
    <property type="entry name" value="DUF4190"/>
</dbReference>
<protein>
    <submittedName>
        <fullName evidence="5">DUF4190 domain-containing protein</fullName>
    </submittedName>
</protein>
<dbReference type="EMBL" id="JBITYT010000001">
    <property type="protein sequence ID" value="MFI9118383.1"/>
    <property type="molecule type" value="Genomic_DNA"/>
</dbReference>
<evidence type="ECO:0000259" key="4">
    <source>
        <dbReference type="Pfam" id="PF13845"/>
    </source>
</evidence>
<feature type="domain" description="DUF4190" evidence="3">
    <location>
        <begin position="59"/>
        <end position="114"/>
    </location>
</feature>
<dbReference type="InterPro" id="IPR026004">
    <property type="entry name" value="Septum_form"/>
</dbReference>